<comment type="caution">
    <text evidence="4">The sequence shown here is derived from an EMBL/GenBank/DDBJ whole genome shotgun (WGS) entry which is preliminary data.</text>
</comment>
<sequence length="925" mass="102046">MGAEKGGSKSGGFFHLFDWNRKSRKKLFSNVSPEGTKQGKRSEDNLPTTRLLELLRSAVVLLELFAEALNPFVDEGDNIAVSSIKGSSDYSCASSVTDEDGNGTKVPGVVARLMGLDSMPVSNVSEPYSTPFFDRRLLRDSHSLKRSPEFSKNDPFNHLIKRGEGYIRKPVESRAQKMPSSPIERFQTEILPPRSAKSLPITHHKLLSPIKNHGFSSAKNAAQIMEAAAKILEPRLQASSAKGKASSFGSCSVPLKVCDPKESMIASQRTSRLLQLSKAPVDTTDVRFSRGQPLNRTWNSPEDIVIFRPSPDPYEINAGNAKGKGKSINLAVQAKVNVQRREGLSLSTPGTNRGIQKEHEECRLNQLSRNQPNIQKNKQQKKQLAGNASGVLRQNNQKQNCPPNRNKLGANKSVASQQGRKVSSLEASSGKHRNVNKVSVNSRVGYRKDVVETTVPEREGSSSINKDFPQKKRLIAKSFSGEKSTFVENSFSRNEKRIQPNLMIDEYTKWNRDDGHSTDVVSFTFTSPLIKPSTGSRLSSNVEQNAIDTKGKSLSSMGFDVINGDALSLLLEQKLKELSSVAESSHNFSKAGSFSPFGSSSREPQFSSSDFVKTEQGKFEFGPSKEKNSIFDYCLSSANSQVFGMSHNLQGDCNSSCDARKEQDDHHLSPLSILDTTFSVESCLSLESSGSSDGMKKCSSSVQAQNITCSSKASSTEAELDLSDSASSAFQDTSDIPDTLTSSEIRTTKFELQYIKEILSNTELGSDDLGSLFMRLNAGETLDPLLFDKLESKRSRITNGKEIMDSKANRKLWFDCVIECLESTHGIYFEAGYKAWSKGIVATKKGVEREIFGEIMEWKSMGDWMVDDLVDRDMSTRLGKWVDFQKEAFETGVDIEGEILSSLVDEILGDICIKFNGMSIFNALR</sequence>
<dbReference type="AlphaFoldDB" id="A0A199VQ38"/>
<feature type="domain" description="DUF4378" evidence="2">
    <location>
        <begin position="751"/>
        <end position="906"/>
    </location>
</feature>
<dbReference type="Pfam" id="PF14383">
    <property type="entry name" value="VARLMGL"/>
    <property type="match status" value="1"/>
</dbReference>
<organism evidence="4 5">
    <name type="scientific">Ananas comosus</name>
    <name type="common">Pineapple</name>
    <name type="synonym">Ananas ananas</name>
    <dbReference type="NCBI Taxonomy" id="4615"/>
    <lineage>
        <taxon>Eukaryota</taxon>
        <taxon>Viridiplantae</taxon>
        <taxon>Streptophyta</taxon>
        <taxon>Embryophyta</taxon>
        <taxon>Tracheophyta</taxon>
        <taxon>Spermatophyta</taxon>
        <taxon>Magnoliopsida</taxon>
        <taxon>Liliopsida</taxon>
        <taxon>Poales</taxon>
        <taxon>Bromeliaceae</taxon>
        <taxon>Bromelioideae</taxon>
        <taxon>Ananas</taxon>
    </lineage>
</organism>
<dbReference type="Pfam" id="PF14309">
    <property type="entry name" value="DUF4378"/>
    <property type="match status" value="1"/>
</dbReference>
<name>A0A199VQ38_ANACO</name>
<evidence type="ECO:0000259" key="2">
    <source>
        <dbReference type="Pfam" id="PF14309"/>
    </source>
</evidence>
<accession>A0A199VQ38</accession>
<gene>
    <name evidence="4" type="ORF">ACMD2_22205</name>
</gene>
<dbReference type="Proteomes" id="UP000092600">
    <property type="component" value="Unassembled WGS sequence"/>
</dbReference>
<dbReference type="STRING" id="4615.A0A199VQ38"/>
<evidence type="ECO:0000256" key="1">
    <source>
        <dbReference type="SAM" id="MobiDB-lite"/>
    </source>
</evidence>
<evidence type="ECO:0008006" key="6">
    <source>
        <dbReference type="Google" id="ProtNLM"/>
    </source>
</evidence>
<feature type="domain" description="DUF3741" evidence="3">
    <location>
        <begin position="94"/>
        <end position="125"/>
    </location>
</feature>
<evidence type="ECO:0000313" key="5">
    <source>
        <dbReference type="Proteomes" id="UP000092600"/>
    </source>
</evidence>
<evidence type="ECO:0000313" key="4">
    <source>
        <dbReference type="EMBL" id="OAY79128.1"/>
    </source>
</evidence>
<dbReference type="InterPro" id="IPR032795">
    <property type="entry name" value="DUF3741-assoc"/>
</dbReference>
<feature type="region of interest" description="Disordered" evidence="1">
    <location>
        <begin position="394"/>
        <end position="433"/>
    </location>
</feature>
<feature type="compositionally biased region" description="Polar residues" evidence="1">
    <location>
        <begin position="413"/>
        <end position="427"/>
    </location>
</feature>
<feature type="compositionally biased region" description="Polar residues" evidence="1">
    <location>
        <begin position="394"/>
        <end position="403"/>
    </location>
</feature>
<protein>
    <recommendedName>
        <fullName evidence="6">DUF4378 domain-containing protein</fullName>
    </recommendedName>
</protein>
<proteinExistence type="predicted"/>
<dbReference type="PANTHER" id="PTHR21726">
    <property type="entry name" value="PHOSPHATIDYLINOSITOL N-ACETYLGLUCOSAMINYLTRANSFERASE SUBUNIT P DOWN SYNDROME CRITICAL REGION PROTEIN 5 -RELATED"/>
    <property type="match status" value="1"/>
</dbReference>
<dbReference type="EMBL" id="LSRQ01001128">
    <property type="protein sequence ID" value="OAY79128.1"/>
    <property type="molecule type" value="Genomic_DNA"/>
</dbReference>
<evidence type="ECO:0000259" key="3">
    <source>
        <dbReference type="Pfam" id="PF14383"/>
    </source>
</evidence>
<dbReference type="PANTHER" id="PTHR21726:SF29">
    <property type="entry name" value="EXPRESSED PROTEIN"/>
    <property type="match status" value="1"/>
</dbReference>
<feature type="region of interest" description="Disordered" evidence="1">
    <location>
        <begin position="587"/>
        <end position="609"/>
    </location>
</feature>
<reference evidence="4 5" key="1">
    <citation type="journal article" date="2016" name="DNA Res.">
        <title>The draft genome of MD-2 pineapple using hybrid error correction of long reads.</title>
        <authorList>
            <person name="Redwan R.M."/>
            <person name="Saidin A."/>
            <person name="Kumar S.V."/>
        </authorList>
    </citation>
    <scope>NUCLEOTIDE SEQUENCE [LARGE SCALE GENOMIC DNA]</scope>
    <source>
        <strain evidence="5">cv. MD2</strain>
        <tissue evidence="4">Leaf</tissue>
    </source>
</reference>
<dbReference type="InterPro" id="IPR025486">
    <property type="entry name" value="DUF4378"/>
</dbReference>